<gene>
    <name evidence="1" type="ORF">GIB67_042855</name>
</gene>
<sequence length="63" mass="7152">LCSWPQVLSAEQICTLRGSFSQLDRIGALDENRKTSLNSLWELMGSGSMKYQKLCSLTWRSNL</sequence>
<dbReference type="AlphaFoldDB" id="A0A7J7NSM8"/>
<protein>
    <submittedName>
        <fullName evidence="1">Uncharacterized protein</fullName>
    </submittedName>
</protein>
<keyword evidence="2" id="KW-1185">Reference proteome</keyword>
<comment type="caution">
    <text evidence="1">The sequence shown here is derived from an EMBL/GenBank/DDBJ whole genome shotgun (WGS) entry which is preliminary data.</text>
</comment>
<evidence type="ECO:0000313" key="1">
    <source>
        <dbReference type="EMBL" id="KAF6170050.1"/>
    </source>
</evidence>
<dbReference type="Proteomes" id="UP000541444">
    <property type="component" value="Unassembled WGS sequence"/>
</dbReference>
<proteinExistence type="predicted"/>
<evidence type="ECO:0000313" key="2">
    <source>
        <dbReference type="Proteomes" id="UP000541444"/>
    </source>
</evidence>
<feature type="non-terminal residue" evidence="1">
    <location>
        <position position="63"/>
    </location>
</feature>
<dbReference type="EMBL" id="JACGCM010000620">
    <property type="protein sequence ID" value="KAF6170050.1"/>
    <property type="molecule type" value="Genomic_DNA"/>
</dbReference>
<accession>A0A7J7NSM8</accession>
<organism evidence="1 2">
    <name type="scientific">Kingdonia uniflora</name>
    <dbReference type="NCBI Taxonomy" id="39325"/>
    <lineage>
        <taxon>Eukaryota</taxon>
        <taxon>Viridiplantae</taxon>
        <taxon>Streptophyta</taxon>
        <taxon>Embryophyta</taxon>
        <taxon>Tracheophyta</taxon>
        <taxon>Spermatophyta</taxon>
        <taxon>Magnoliopsida</taxon>
        <taxon>Ranunculales</taxon>
        <taxon>Circaeasteraceae</taxon>
        <taxon>Kingdonia</taxon>
    </lineage>
</organism>
<name>A0A7J7NSM8_9MAGN</name>
<reference evidence="1 2" key="1">
    <citation type="journal article" date="2020" name="IScience">
        <title>Genome Sequencing of the Endangered Kingdonia uniflora (Circaeasteraceae, Ranunculales) Reveals Potential Mechanisms of Evolutionary Specialization.</title>
        <authorList>
            <person name="Sun Y."/>
            <person name="Deng T."/>
            <person name="Zhang A."/>
            <person name="Moore M.J."/>
            <person name="Landis J.B."/>
            <person name="Lin N."/>
            <person name="Zhang H."/>
            <person name="Zhang X."/>
            <person name="Huang J."/>
            <person name="Zhang X."/>
            <person name="Sun H."/>
            <person name="Wang H."/>
        </authorList>
    </citation>
    <scope>NUCLEOTIDE SEQUENCE [LARGE SCALE GENOMIC DNA]</scope>
    <source>
        <strain evidence="1">TB1705</strain>
        <tissue evidence="1">Leaf</tissue>
    </source>
</reference>